<accession>A0A9P9DUM7</accession>
<name>A0A9P9DUM7_9PLEO</name>
<gene>
    <name evidence="5" type="ORF">B0J11DRAFT_304832</name>
</gene>
<protein>
    <recommendedName>
        <fullName evidence="1">non-specific serine/threonine protein kinase</fullName>
        <ecNumber evidence="1">2.7.11.1</ecNumber>
    </recommendedName>
</protein>
<comment type="caution">
    <text evidence="5">The sequence shown here is derived from an EMBL/GenBank/DDBJ whole genome shotgun (WGS) entry which is preliminary data.</text>
</comment>
<evidence type="ECO:0000313" key="6">
    <source>
        <dbReference type="Proteomes" id="UP000700596"/>
    </source>
</evidence>
<dbReference type="EC" id="2.7.11.1" evidence="1"/>
<feature type="domain" description="Aminoglycoside phosphotransferase" evidence="4">
    <location>
        <begin position="78"/>
        <end position="311"/>
    </location>
</feature>
<evidence type="ECO:0000256" key="2">
    <source>
        <dbReference type="ARBA" id="ARBA00047899"/>
    </source>
</evidence>
<dbReference type="PANTHER" id="PTHR21310:SF15">
    <property type="entry name" value="AMINOGLYCOSIDE PHOSPHOTRANSFERASE DOMAIN-CONTAINING PROTEIN"/>
    <property type="match status" value="1"/>
</dbReference>
<dbReference type="OrthoDB" id="2831558at2759"/>
<dbReference type="Proteomes" id="UP000700596">
    <property type="component" value="Unassembled WGS sequence"/>
</dbReference>
<evidence type="ECO:0000259" key="4">
    <source>
        <dbReference type="Pfam" id="PF01636"/>
    </source>
</evidence>
<dbReference type="InterPro" id="IPR002575">
    <property type="entry name" value="Aminoglycoside_PTrfase"/>
</dbReference>
<dbReference type="PROSITE" id="PS00109">
    <property type="entry name" value="PROTEIN_KINASE_TYR"/>
    <property type="match status" value="1"/>
</dbReference>
<organism evidence="5 6">
    <name type="scientific">Dendryphion nanum</name>
    <dbReference type="NCBI Taxonomy" id="256645"/>
    <lineage>
        <taxon>Eukaryota</taxon>
        <taxon>Fungi</taxon>
        <taxon>Dikarya</taxon>
        <taxon>Ascomycota</taxon>
        <taxon>Pezizomycotina</taxon>
        <taxon>Dothideomycetes</taxon>
        <taxon>Pleosporomycetidae</taxon>
        <taxon>Pleosporales</taxon>
        <taxon>Torulaceae</taxon>
        <taxon>Dendryphion</taxon>
    </lineage>
</organism>
<dbReference type="SUPFAM" id="SSF56112">
    <property type="entry name" value="Protein kinase-like (PK-like)"/>
    <property type="match status" value="1"/>
</dbReference>
<evidence type="ECO:0000256" key="3">
    <source>
        <dbReference type="ARBA" id="ARBA00048679"/>
    </source>
</evidence>
<dbReference type="Pfam" id="PF01636">
    <property type="entry name" value="APH"/>
    <property type="match status" value="1"/>
</dbReference>
<evidence type="ECO:0000313" key="5">
    <source>
        <dbReference type="EMBL" id="KAH7125377.1"/>
    </source>
</evidence>
<comment type="catalytic activity">
    <reaction evidence="2">
        <text>L-threonyl-[protein] + ATP = O-phospho-L-threonyl-[protein] + ADP + H(+)</text>
        <dbReference type="Rhea" id="RHEA:46608"/>
        <dbReference type="Rhea" id="RHEA-COMP:11060"/>
        <dbReference type="Rhea" id="RHEA-COMP:11605"/>
        <dbReference type="ChEBI" id="CHEBI:15378"/>
        <dbReference type="ChEBI" id="CHEBI:30013"/>
        <dbReference type="ChEBI" id="CHEBI:30616"/>
        <dbReference type="ChEBI" id="CHEBI:61977"/>
        <dbReference type="ChEBI" id="CHEBI:456216"/>
        <dbReference type="EC" id="2.7.11.1"/>
    </reaction>
</comment>
<dbReference type="InterPro" id="IPR051678">
    <property type="entry name" value="AGP_Transferase"/>
</dbReference>
<reference evidence="5" key="1">
    <citation type="journal article" date="2021" name="Nat. Commun.">
        <title>Genetic determinants of endophytism in the Arabidopsis root mycobiome.</title>
        <authorList>
            <person name="Mesny F."/>
            <person name="Miyauchi S."/>
            <person name="Thiergart T."/>
            <person name="Pickel B."/>
            <person name="Atanasova L."/>
            <person name="Karlsson M."/>
            <person name="Huettel B."/>
            <person name="Barry K.W."/>
            <person name="Haridas S."/>
            <person name="Chen C."/>
            <person name="Bauer D."/>
            <person name="Andreopoulos W."/>
            <person name="Pangilinan J."/>
            <person name="LaButti K."/>
            <person name="Riley R."/>
            <person name="Lipzen A."/>
            <person name="Clum A."/>
            <person name="Drula E."/>
            <person name="Henrissat B."/>
            <person name="Kohler A."/>
            <person name="Grigoriev I.V."/>
            <person name="Martin F.M."/>
            <person name="Hacquard S."/>
        </authorList>
    </citation>
    <scope>NUCLEOTIDE SEQUENCE</scope>
    <source>
        <strain evidence="5">MPI-CAGE-CH-0243</strain>
    </source>
</reference>
<keyword evidence="6" id="KW-1185">Reference proteome</keyword>
<dbReference type="PANTHER" id="PTHR21310">
    <property type="entry name" value="AMINOGLYCOSIDE PHOSPHOTRANSFERASE-RELATED-RELATED"/>
    <property type="match status" value="1"/>
</dbReference>
<evidence type="ECO:0000256" key="1">
    <source>
        <dbReference type="ARBA" id="ARBA00012513"/>
    </source>
</evidence>
<dbReference type="InterPro" id="IPR008266">
    <property type="entry name" value="Tyr_kinase_AS"/>
</dbReference>
<sequence>MAEDNDPNYNTRLEFIQDTLKKRFDLQELPTITPSQYYPKHAYRCKNFIYRIIFSSPPSPPSTLQPGCTPISPNTTTFIMRLANPLTTSPNSSKSLIENEVAMTTLASSALSAFTPSIVPQIYAWSSATSSDYGWTLQQLMPGKHLDRDWDSTGAYARVGQRVMLAQIASIVKALQDYELPESIVGFGDVEFDDGGRIVSVVKKAGEMASWGSFEEFYRERLERAIRKADGSRYIEGWRANGVRERLDEFMDRGLGKMFEGLEDREWKTIVHGDLTTENVMYDPETAQVTALLDWDSAVVLHPSYEFLRSFGDLGGELNGWYEEEAFSEQSLLREAKLFGFPPDAYSTQDQPFWDVAVAWEEELETHDVKRPRIMKGIEQVADVEALLRGVLPWNISDETARLRSAHSVWRDRRTFEDNLSDLLDYLGF</sequence>
<dbReference type="AlphaFoldDB" id="A0A9P9DUM7"/>
<proteinExistence type="predicted"/>
<keyword evidence="5" id="KW-0418">Kinase</keyword>
<comment type="catalytic activity">
    <reaction evidence="3">
        <text>L-seryl-[protein] + ATP = O-phospho-L-seryl-[protein] + ADP + H(+)</text>
        <dbReference type="Rhea" id="RHEA:17989"/>
        <dbReference type="Rhea" id="RHEA-COMP:9863"/>
        <dbReference type="Rhea" id="RHEA-COMP:11604"/>
        <dbReference type="ChEBI" id="CHEBI:15378"/>
        <dbReference type="ChEBI" id="CHEBI:29999"/>
        <dbReference type="ChEBI" id="CHEBI:30616"/>
        <dbReference type="ChEBI" id="CHEBI:83421"/>
        <dbReference type="ChEBI" id="CHEBI:456216"/>
        <dbReference type="EC" id="2.7.11.1"/>
    </reaction>
</comment>
<dbReference type="GO" id="GO:0004674">
    <property type="term" value="F:protein serine/threonine kinase activity"/>
    <property type="evidence" value="ECO:0007669"/>
    <property type="project" value="UniProtKB-EC"/>
</dbReference>
<dbReference type="EMBL" id="JAGMWT010000007">
    <property type="protein sequence ID" value="KAH7125377.1"/>
    <property type="molecule type" value="Genomic_DNA"/>
</dbReference>
<keyword evidence="5" id="KW-0808">Transferase</keyword>
<dbReference type="InterPro" id="IPR011009">
    <property type="entry name" value="Kinase-like_dom_sf"/>
</dbReference>
<dbReference type="Gene3D" id="3.90.1200.10">
    <property type="match status" value="1"/>
</dbReference>